<keyword evidence="3" id="KW-1185">Reference proteome</keyword>
<dbReference type="RefSeq" id="WP_214420846.1">
    <property type="nucleotide sequence ID" value="NZ_CP075546.1"/>
</dbReference>
<proteinExistence type="predicted"/>
<sequence length="205" mass="23485">MILIIDLTDPEITILRDEFVAPITRYFLSVGQQTQVIRLEEWGRVDPVVNGIIICGTALADDWYVNHSIETQLNLWNVPILGICAGMQMLLTGTGGERHPFLEIGMTPVYLTDIGREHQLTKGKDDFSGYSLHQYTAARIHPWISLAESDDGEQIVMHQHKPWFGVLFHPEVRNEWIFERFLLYVHQFSQTHSSGIEVDIDKTVI</sequence>
<evidence type="ECO:0000259" key="1">
    <source>
        <dbReference type="Pfam" id="PF00117"/>
    </source>
</evidence>
<name>A0A8E7B357_9EURY</name>
<reference evidence="2 3" key="1">
    <citation type="submission" date="2021-05" db="EMBL/GenBank/DDBJ databases">
        <title>A novel Methanospirillum isolate from a pyrite-forming mixed culture.</title>
        <authorList>
            <person name="Bunk B."/>
            <person name="Sproer C."/>
            <person name="Spring S."/>
            <person name="Pester M."/>
        </authorList>
    </citation>
    <scope>NUCLEOTIDE SEQUENCE [LARGE SCALE GENOMIC DNA]</scope>
    <source>
        <strain evidence="2 3">J.3.6.1-F.2.7.3</strain>
    </source>
</reference>
<gene>
    <name evidence="2" type="ORF">KHC33_06130</name>
</gene>
<dbReference type="CDD" id="cd01653">
    <property type="entry name" value="GATase1"/>
    <property type="match status" value="1"/>
</dbReference>
<dbReference type="Pfam" id="PF00117">
    <property type="entry name" value="GATase"/>
    <property type="match status" value="1"/>
</dbReference>
<evidence type="ECO:0000313" key="3">
    <source>
        <dbReference type="Proteomes" id="UP000680656"/>
    </source>
</evidence>
<dbReference type="Proteomes" id="UP000680656">
    <property type="component" value="Chromosome"/>
</dbReference>
<feature type="domain" description="Glutamine amidotransferase" evidence="1">
    <location>
        <begin position="18"/>
        <end position="173"/>
    </location>
</feature>
<accession>A0A8E7B357</accession>
<evidence type="ECO:0000313" key="2">
    <source>
        <dbReference type="EMBL" id="QVV90069.1"/>
    </source>
</evidence>
<dbReference type="SUPFAM" id="SSF52317">
    <property type="entry name" value="Class I glutamine amidotransferase-like"/>
    <property type="match status" value="1"/>
</dbReference>
<dbReference type="GeneID" id="65096744"/>
<organism evidence="2 3">
    <name type="scientific">Methanospirillum purgamenti</name>
    <dbReference type="NCBI Taxonomy" id="2834276"/>
    <lineage>
        <taxon>Archaea</taxon>
        <taxon>Methanobacteriati</taxon>
        <taxon>Methanobacteriota</taxon>
        <taxon>Stenosarchaea group</taxon>
        <taxon>Methanomicrobia</taxon>
        <taxon>Methanomicrobiales</taxon>
        <taxon>Methanospirillaceae</taxon>
        <taxon>Methanospirillum</taxon>
    </lineage>
</organism>
<dbReference type="AlphaFoldDB" id="A0A8E7B357"/>
<dbReference type="InterPro" id="IPR029062">
    <property type="entry name" value="Class_I_gatase-like"/>
</dbReference>
<dbReference type="PROSITE" id="PS51273">
    <property type="entry name" value="GATASE_TYPE_1"/>
    <property type="match status" value="1"/>
</dbReference>
<protein>
    <recommendedName>
        <fullName evidence="1">Glutamine amidotransferase domain-containing protein</fullName>
    </recommendedName>
</protein>
<dbReference type="EMBL" id="CP075546">
    <property type="protein sequence ID" value="QVV90069.1"/>
    <property type="molecule type" value="Genomic_DNA"/>
</dbReference>
<dbReference type="InterPro" id="IPR017926">
    <property type="entry name" value="GATASE"/>
</dbReference>
<dbReference type="Gene3D" id="3.40.50.880">
    <property type="match status" value="1"/>
</dbReference>
<dbReference type="KEGG" id="mrtj:KHC33_06130"/>